<organism evidence="2 3">
    <name type="scientific">Caerostris darwini</name>
    <dbReference type="NCBI Taxonomy" id="1538125"/>
    <lineage>
        <taxon>Eukaryota</taxon>
        <taxon>Metazoa</taxon>
        <taxon>Ecdysozoa</taxon>
        <taxon>Arthropoda</taxon>
        <taxon>Chelicerata</taxon>
        <taxon>Arachnida</taxon>
        <taxon>Araneae</taxon>
        <taxon>Araneomorphae</taxon>
        <taxon>Entelegynae</taxon>
        <taxon>Araneoidea</taxon>
        <taxon>Araneidae</taxon>
        <taxon>Caerostris</taxon>
    </lineage>
</organism>
<keyword evidence="1" id="KW-1133">Transmembrane helix</keyword>
<feature type="transmembrane region" description="Helical" evidence="1">
    <location>
        <begin position="147"/>
        <end position="165"/>
    </location>
</feature>
<dbReference type="EMBL" id="BPLQ01001678">
    <property type="protein sequence ID" value="GIX83881.1"/>
    <property type="molecule type" value="Genomic_DNA"/>
</dbReference>
<evidence type="ECO:0000256" key="1">
    <source>
        <dbReference type="SAM" id="Phobius"/>
    </source>
</evidence>
<name>A0AAV4NGJ9_9ARAC</name>
<keyword evidence="1" id="KW-0472">Membrane</keyword>
<evidence type="ECO:0000313" key="3">
    <source>
        <dbReference type="Proteomes" id="UP001054837"/>
    </source>
</evidence>
<comment type="caution">
    <text evidence="2">The sequence shown here is derived from an EMBL/GenBank/DDBJ whole genome shotgun (WGS) entry which is preliminary data.</text>
</comment>
<evidence type="ECO:0000313" key="2">
    <source>
        <dbReference type="EMBL" id="GIX83881.1"/>
    </source>
</evidence>
<dbReference type="AlphaFoldDB" id="A0AAV4NGJ9"/>
<reference evidence="2 3" key="1">
    <citation type="submission" date="2021-06" db="EMBL/GenBank/DDBJ databases">
        <title>Caerostris darwini draft genome.</title>
        <authorList>
            <person name="Kono N."/>
            <person name="Arakawa K."/>
        </authorList>
    </citation>
    <scope>NUCLEOTIDE SEQUENCE [LARGE SCALE GENOMIC DNA]</scope>
</reference>
<proteinExistence type="predicted"/>
<keyword evidence="3" id="KW-1185">Reference proteome</keyword>
<accession>A0AAV4NGJ9</accession>
<keyword evidence="1" id="KW-0812">Transmembrane</keyword>
<sequence>MESGSRGSSTDRKYLRLNLQGVRKEEPDYGFFDLLRQERSNYPSSDAHSIEEGRATVGLLFAKVVLLTIAFHCKELEFQKVRCIDQGSISSGKGAFTHGYRLRTRSLPTERTHCEYRRALGPLDEWLMQIPFKNGIRHLVKNRRKTFYFWTTPVVYIAIEISRFVLVDGRLFLLLSSFFTLVELYRENVQFFSRLPPYKTYQDRMNKVCNGLIRTLLNSAPLLEALFFGEAAHMFKKETKNKEAVFRTKAHPLGGPFCNGIPEAGPFNPFFPLLQQGVTLEGRFRFQRAPGTYLGTERRWQIGYRNHAFFSHLRFQLLWPDSRLVSALAVGTQGFRFES</sequence>
<protein>
    <submittedName>
        <fullName evidence="2">Uncharacterized protein</fullName>
    </submittedName>
</protein>
<gene>
    <name evidence="2" type="ORF">CDAR_515941</name>
</gene>
<dbReference type="Proteomes" id="UP001054837">
    <property type="component" value="Unassembled WGS sequence"/>
</dbReference>